<dbReference type="AlphaFoldDB" id="A0A812PAJ2"/>
<reference evidence="1" key="1">
    <citation type="submission" date="2021-02" db="EMBL/GenBank/DDBJ databases">
        <authorList>
            <person name="Dougan E. K."/>
            <person name="Rhodes N."/>
            <person name="Thang M."/>
            <person name="Chan C."/>
        </authorList>
    </citation>
    <scope>NUCLEOTIDE SEQUENCE</scope>
</reference>
<comment type="caution">
    <text evidence="1">The sequence shown here is derived from an EMBL/GenBank/DDBJ whole genome shotgun (WGS) entry which is preliminary data.</text>
</comment>
<keyword evidence="2" id="KW-1185">Reference proteome</keyword>
<evidence type="ECO:0000313" key="1">
    <source>
        <dbReference type="EMBL" id="CAE7343737.1"/>
    </source>
</evidence>
<dbReference type="Gene3D" id="3.30.70.330">
    <property type="match status" value="1"/>
</dbReference>
<sequence length="79" mass="8498">MSSAAIEIHGISEQSSRLSLKKAMEQFGEVVGCHMGARGVDHPIVRYKSQELAQTALDALKAGQARGAFGKDRAMQDPK</sequence>
<protein>
    <recommendedName>
        <fullName evidence="3">RRM domain-containing protein</fullName>
    </recommendedName>
</protein>
<dbReference type="InterPro" id="IPR012677">
    <property type="entry name" value="Nucleotide-bd_a/b_plait_sf"/>
</dbReference>
<accession>A0A812PAJ2</accession>
<dbReference type="EMBL" id="CAJNDS010002130">
    <property type="protein sequence ID" value="CAE7343737.1"/>
    <property type="molecule type" value="Genomic_DNA"/>
</dbReference>
<dbReference type="SUPFAM" id="SSF54928">
    <property type="entry name" value="RNA-binding domain, RBD"/>
    <property type="match status" value="1"/>
</dbReference>
<evidence type="ECO:0000313" key="2">
    <source>
        <dbReference type="Proteomes" id="UP000604046"/>
    </source>
</evidence>
<dbReference type="Proteomes" id="UP000604046">
    <property type="component" value="Unassembled WGS sequence"/>
</dbReference>
<proteinExistence type="predicted"/>
<name>A0A812PAJ2_9DINO</name>
<dbReference type="InterPro" id="IPR035979">
    <property type="entry name" value="RBD_domain_sf"/>
</dbReference>
<dbReference type="OrthoDB" id="420736at2759"/>
<dbReference type="GO" id="GO:0003676">
    <property type="term" value="F:nucleic acid binding"/>
    <property type="evidence" value="ECO:0007669"/>
    <property type="project" value="InterPro"/>
</dbReference>
<evidence type="ECO:0008006" key="3">
    <source>
        <dbReference type="Google" id="ProtNLM"/>
    </source>
</evidence>
<organism evidence="1 2">
    <name type="scientific">Symbiodinium natans</name>
    <dbReference type="NCBI Taxonomy" id="878477"/>
    <lineage>
        <taxon>Eukaryota</taxon>
        <taxon>Sar</taxon>
        <taxon>Alveolata</taxon>
        <taxon>Dinophyceae</taxon>
        <taxon>Suessiales</taxon>
        <taxon>Symbiodiniaceae</taxon>
        <taxon>Symbiodinium</taxon>
    </lineage>
</organism>
<gene>
    <name evidence="1" type="ORF">SNAT2548_LOCUS18007</name>
</gene>